<feature type="compositionally biased region" description="Low complexity" evidence="1">
    <location>
        <begin position="111"/>
        <end position="122"/>
    </location>
</feature>
<evidence type="ECO:0000313" key="4">
    <source>
        <dbReference type="Proteomes" id="UP000285596"/>
    </source>
</evidence>
<keyword evidence="3" id="KW-0560">Oxidoreductase</keyword>
<accession>A0A423US23</accession>
<reference evidence="3 4" key="1">
    <citation type="submission" date="2018-08" db="EMBL/GenBank/DDBJ databases">
        <title>Streptomyces globisporus 1912-4Crt, whole genome shotgun sequence.</title>
        <authorList>
            <person name="Matselyukh B."/>
        </authorList>
    </citation>
    <scope>NUCLEOTIDE SEQUENCE [LARGE SCALE GENOMIC DNA]</scope>
    <source>
        <strain evidence="3 4">1912-4Crt</strain>
    </source>
</reference>
<dbReference type="AlphaFoldDB" id="A0A423US23"/>
<name>A0A423US23_STRGL</name>
<protein>
    <submittedName>
        <fullName evidence="3">Monooxygenase</fullName>
    </submittedName>
</protein>
<dbReference type="Pfam" id="PF01494">
    <property type="entry name" value="FAD_binding_3"/>
    <property type="match status" value="1"/>
</dbReference>
<dbReference type="InterPro" id="IPR036188">
    <property type="entry name" value="FAD/NAD-bd_sf"/>
</dbReference>
<dbReference type="InterPro" id="IPR002938">
    <property type="entry name" value="FAD-bd"/>
</dbReference>
<dbReference type="GO" id="GO:0071949">
    <property type="term" value="F:FAD binding"/>
    <property type="evidence" value="ECO:0007669"/>
    <property type="project" value="InterPro"/>
</dbReference>
<comment type="caution">
    <text evidence="3">The sequence shown here is derived from an EMBL/GenBank/DDBJ whole genome shotgun (WGS) entry which is preliminary data.</text>
</comment>
<gene>
    <name evidence="3" type="ORF">D3105_29190</name>
</gene>
<proteinExistence type="predicted"/>
<keyword evidence="3" id="KW-0503">Monooxygenase</keyword>
<evidence type="ECO:0000313" key="3">
    <source>
        <dbReference type="EMBL" id="ROV65106.1"/>
    </source>
</evidence>
<feature type="non-terminal residue" evidence="3">
    <location>
        <position position="1"/>
    </location>
</feature>
<evidence type="ECO:0000259" key="2">
    <source>
        <dbReference type="Pfam" id="PF01494"/>
    </source>
</evidence>
<dbReference type="RefSeq" id="WP_206272945.1">
    <property type="nucleotide sequence ID" value="NZ_QWFA01000215.1"/>
</dbReference>
<dbReference type="Proteomes" id="UP000285596">
    <property type="component" value="Unassembled WGS sequence"/>
</dbReference>
<feature type="region of interest" description="Disordered" evidence="1">
    <location>
        <begin position="109"/>
        <end position="129"/>
    </location>
</feature>
<dbReference type="SUPFAM" id="SSF51905">
    <property type="entry name" value="FAD/NAD(P)-binding domain"/>
    <property type="match status" value="1"/>
</dbReference>
<dbReference type="GO" id="GO:0004497">
    <property type="term" value="F:monooxygenase activity"/>
    <property type="evidence" value="ECO:0007669"/>
    <property type="project" value="UniProtKB-KW"/>
</dbReference>
<dbReference type="Gene3D" id="3.50.50.60">
    <property type="entry name" value="FAD/NAD(P)-binding domain"/>
    <property type="match status" value="1"/>
</dbReference>
<feature type="domain" description="FAD-binding" evidence="2">
    <location>
        <begin position="7"/>
        <end position="65"/>
    </location>
</feature>
<dbReference type="EMBL" id="QWFA01000215">
    <property type="protein sequence ID" value="ROV65106.1"/>
    <property type="molecule type" value="Genomic_DNA"/>
</dbReference>
<organism evidence="3 4">
    <name type="scientific">Streptomyces globisporus</name>
    <dbReference type="NCBI Taxonomy" id="1908"/>
    <lineage>
        <taxon>Bacteria</taxon>
        <taxon>Bacillati</taxon>
        <taxon>Actinomycetota</taxon>
        <taxon>Actinomycetes</taxon>
        <taxon>Kitasatosporales</taxon>
        <taxon>Streptomycetaceae</taxon>
        <taxon>Streptomyces</taxon>
    </lineage>
</organism>
<sequence>SAPRPPLLLAGDAAGVTRPHTATGAVKALQDALCLERVLREGPDAATALERYADERTAAGARLVELGRRMGRALVEEVPDWPAMGQDEVDVWFRGVLAGTWHYLYEEPGEAAEPAASTTSAGPEASVDR</sequence>
<evidence type="ECO:0000256" key="1">
    <source>
        <dbReference type="SAM" id="MobiDB-lite"/>
    </source>
</evidence>